<dbReference type="GO" id="GO:0032259">
    <property type="term" value="P:methylation"/>
    <property type="evidence" value="ECO:0007669"/>
    <property type="project" value="UniProtKB-KW"/>
</dbReference>
<dbReference type="EC" id="2.1.1.-" evidence="2"/>
<dbReference type="EMBL" id="JBHSQK010000010">
    <property type="protein sequence ID" value="MFC5947796.1"/>
    <property type="molecule type" value="Genomic_DNA"/>
</dbReference>
<organism evidence="2 3">
    <name type="scientific">Pseudonocardia lutea</name>
    <dbReference type="NCBI Taxonomy" id="2172015"/>
    <lineage>
        <taxon>Bacteria</taxon>
        <taxon>Bacillati</taxon>
        <taxon>Actinomycetota</taxon>
        <taxon>Actinomycetes</taxon>
        <taxon>Pseudonocardiales</taxon>
        <taxon>Pseudonocardiaceae</taxon>
        <taxon>Pseudonocardia</taxon>
    </lineage>
</organism>
<dbReference type="GO" id="GO:0008168">
    <property type="term" value="F:methyltransferase activity"/>
    <property type="evidence" value="ECO:0007669"/>
    <property type="project" value="UniProtKB-KW"/>
</dbReference>
<reference evidence="3" key="1">
    <citation type="journal article" date="2019" name="Int. J. Syst. Evol. Microbiol.">
        <title>The Global Catalogue of Microorganisms (GCM) 10K type strain sequencing project: providing services to taxonomists for standard genome sequencing and annotation.</title>
        <authorList>
            <consortium name="The Broad Institute Genomics Platform"/>
            <consortium name="The Broad Institute Genome Sequencing Center for Infectious Disease"/>
            <person name="Wu L."/>
            <person name="Ma J."/>
        </authorList>
    </citation>
    <scope>NUCLEOTIDE SEQUENCE [LARGE SCALE GENOMIC DNA]</scope>
    <source>
        <strain evidence="3">CGMCC 4.7397</strain>
    </source>
</reference>
<evidence type="ECO:0000313" key="3">
    <source>
        <dbReference type="Proteomes" id="UP001596119"/>
    </source>
</evidence>
<dbReference type="Gene3D" id="3.40.50.150">
    <property type="entry name" value="Vaccinia Virus protein VP39"/>
    <property type="match status" value="1"/>
</dbReference>
<keyword evidence="2" id="KW-0808">Transferase</keyword>
<protein>
    <submittedName>
        <fullName evidence="2">Class I SAM-dependent methyltransferase</fullName>
        <ecNumber evidence="2">2.1.1.-</ecNumber>
    </submittedName>
</protein>
<sequence length="257" mass="26945">MDTDTPMEAEFDAMPGWTADAVASLGAGYAVPAACRGSASPAALTWLASRCRLEAGTRLVDVGGGMGGPAAHAREEHGVRPLLVDPMPGACRAARRMFGIPAVVGTGAQLPVVSARADAAWCVGVLCTTAEKAAVLDEIHRVLVPGARLGLFVLVADGGDGHGADVEGAPEGNDFPTRDELARLLDDARFRLVESVDLADLPGPPRSWQDRIARVDALVEARHGHEAAWQCTREQEERLSRLLGTGRLTGVLLCAET</sequence>
<keyword evidence="3" id="KW-1185">Reference proteome</keyword>
<comment type="caution">
    <text evidence="2">The sequence shown here is derived from an EMBL/GenBank/DDBJ whole genome shotgun (WGS) entry which is preliminary data.</text>
</comment>
<dbReference type="RefSeq" id="WP_379564858.1">
    <property type="nucleotide sequence ID" value="NZ_JBHSQK010000010.1"/>
</dbReference>
<name>A0ABW1I296_9PSEU</name>
<dbReference type="Proteomes" id="UP001596119">
    <property type="component" value="Unassembled WGS sequence"/>
</dbReference>
<evidence type="ECO:0000259" key="1">
    <source>
        <dbReference type="Pfam" id="PF08241"/>
    </source>
</evidence>
<dbReference type="InterPro" id="IPR029063">
    <property type="entry name" value="SAM-dependent_MTases_sf"/>
</dbReference>
<proteinExistence type="predicted"/>
<evidence type="ECO:0000313" key="2">
    <source>
        <dbReference type="EMBL" id="MFC5947796.1"/>
    </source>
</evidence>
<keyword evidence="2" id="KW-0489">Methyltransferase</keyword>
<dbReference type="CDD" id="cd02440">
    <property type="entry name" value="AdoMet_MTases"/>
    <property type="match status" value="1"/>
</dbReference>
<feature type="domain" description="Methyltransferase type 11" evidence="1">
    <location>
        <begin position="60"/>
        <end position="149"/>
    </location>
</feature>
<dbReference type="InterPro" id="IPR013216">
    <property type="entry name" value="Methyltransf_11"/>
</dbReference>
<gene>
    <name evidence="2" type="ORF">ACFQH9_05860</name>
</gene>
<dbReference type="SUPFAM" id="SSF53335">
    <property type="entry name" value="S-adenosyl-L-methionine-dependent methyltransferases"/>
    <property type="match status" value="1"/>
</dbReference>
<accession>A0ABW1I296</accession>
<dbReference type="Pfam" id="PF08241">
    <property type="entry name" value="Methyltransf_11"/>
    <property type="match status" value="1"/>
</dbReference>